<keyword evidence="2" id="KW-1185">Reference proteome</keyword>
<dbReference type="EMBL" id="MU154614">
    <property type="protein sequence ID" value="KAF9491673.1"/>
    <property type="molecule type" value="Genomic_DNA"/>
</dbReference>
<evidence type="ECO:0000313" key="1">
    <source>
        <dbReference type="EMBL" id="KAF9491673.1"/>
    </source>
</evidence>
<organism evidence="1 2">
    <name type="scientific">Pleurotus eryngii</name>
    <name type="common">Boletus of the steppes</name>
    <dbReference type="NCBI Taxonomy" id="5323"/>
    <lineage>
        <taxon>Eukaryota</taxon>
        <taxon>Fungi</taxon>
        <taxon>Dikarya</taxon>
        <taxon>Basidiomycota</taxon>
        <taxon>Agaricomycotina</taxon>
        <taxon>Agaricomycetes</taxon>
        <taxon>Agaricomycetidae</taxon>
        <taxon>Agaricales</taxon>
        <taxon>Pleurotineae</taxon>
        <taxon>Pleurotaceae</taxon>
        <taxon>Pleurotus</taxon>
    </lineage>
</organism>
<proteinExistence type="predicted"/>
<comment type="caution">
    <text evidence="1">The sequence shown here is derived from an EMBL/GenBank/DDBJ whole genome shotgun (WGS) entry which is preliminary data.</text>
</comment>
<sequence length="130" mass="15305">MADVDWRTGIETGYFFYLEAIQVNFDCSWSRLTVSFHQVWYEGMERMFTKKWCPKGFRWRPHQPRGILRDIITGYANDGCERNDIVATLKVITEMAERAEYDRRGHAHIEIKCTFSFGASTSSFKVKKHP</sequence>
<dbReference type="Proteomes" id="UP000807025">
    <property type="component" value="Unassembled WGS sequence"/>
</dbReference>
<evidence type="ECO:0000313" key="2">
    <source>
        <dbReference type="Proteomes" id="UP000807025"/>
    </source>
</evidence>
<dbReference type="OrthoDB" id="3112694at2759"/>
<name>A0A9P5ZP49_PLEER</name>
<reference evidence="1" key="1">
    <citation type="submission" date="2020-11" db="EMBL/GenBank/DDBJ databases">
        <authorList>
            <consortium name="DOE Joint Genome Institute"/>
            <person name="Ahrendt S."/>
            <person name="Riley R."/>
            <person name="Andreopoulos W."/>
            <person name="Labutti K."/>
            <person name="Pangilinan J."/>
            <person name="Ruiz-Duenas F.J."/>
            <person name="Barrasa J.M."/>
            <person name="Sanchez-Garcia M."/>
            <person name="Camarero S."/>
            <person name="Miyauchi S."/>
            <person name="Serrano A."/>
            <person name="Linde D."/>
            <person name="Babiker R."/>
            <person name="Drula E."/>
            <person name="Ayuso-Fernandez I."/>
            <person name="Pacheco R."/>
            <person name="Padilla G."/>
            <person name="Ferreira P."/>
            <person name="Barriuso J."/>
            <person name="Kellner H."/>
            <person name="Castanera R."/>
            <person name="Alfaro M."/>
            <person name="Ramirez L."/>
            <person name="Pisabarro A.G."/>
            <person name="Kuo A."/>
            <person name="Tritt A."/>
            <person name="Lipzen A."/>
            <person name="He G."/>
            <person name="Yan M."/>
            <person name="Ng V."/>
            <person name="Cullen D."/>
            <person name="Martin F."/>
            <person name="Rosso M.-N."/>
            <person name="Henrissat B."/>
            <person name="Hibbett D."/>
            <person name="Martinez A.T."/>
            <person name="Grigoriev I.V."/>
        </authorList>
    </citation>
    <scope>NUCLEOTIDE SEQUENCE</scope>
    <source>
        <strain evidence="1">ATCC 90797</strain>
    </source>
</reference>
<gene>
    <name evidence="1" type="ORF">BDN71DRAFT_1452541</name>
</gene>
<dbReference type="AlphaFoldDB" id="A0A9P5ZP49"/>
<protein>
    <submittedName>
        <fullName evidence="1">Uncharacterized protein</fullName>
    </submittedName>
</protein>
<accession>A0A9P5ZP49</accession>